<name>A0AAV4UT76_CAEEX</name>
<feature type="region of interest" description="Disordered" evidence="1">
    <location>
        <begin position="37"/>
        <end position="117"/>
    </location>
</feature>
<dbReference type="Proteomes" id="UP001054945">
    <property type="component" value="Unassembled WGS sequence"/>
</dbReference>
<reference evidence="2 3" key="1">
    <citation type="submission" date="2021-06" db="EMBL/GenBank/DDBJ databases">
        <title>Caerostris extrusa draft genome.</title>
        <authorList>
            <person name="Kono N."/>
            <person name="Arakawa K."/>
        </authorList>
    </citation>
    <scope>NUCLEOTIDE SEQUENCE [LARGE SCALE GENOMIC DNA]</scope>
</reference>
<sequence length="131" mass="14385">MIIPCKLFHLVYSSALNNSAPKMIDKDTVWETLLGSGFDEDKASPAPTTSNASRESIPEKRPITKERKPTSPPSAIPSSLASLSLSSEESRPTESPTTLKSVLNPDNRFQATLATPMKPRKNKNDLFFLLL</sequence>
<gene>
    <name evidence="2" type="ORF">CEXT_446311</name>
</gene>
<dbReference type="AlphaFoldDB" id="A0AAV4UT76"/>
<protein>
    <submittedName>
        <fullName evidence="2">Uncharacterized protein</fullName>
    </submittedName>
</protein>
<evidence type="ECO:0000313" key="3">
    <source>
        <dbReference type="Proteomes" id="UP001054945"/>
    </source>
</evidence>
<keyword evidence="3" id="KW-1185">Reference proteome</keyword>
<evidence type="ECO:0000313" key="2">
    <source>
        <dbReference type="EMBL" id="GIY60875.1"/>
    </source>
</evidence>
<evidence type="ECO:0000256" key="1">
    <source>
        <dbReference type="SAM" id="MobiDB-lite"/>
    </source>
</evidence>
<accession>A0AAV4UT76</accession>
<proteinExistence type="predicted"/>
<feature type="compositionally biased region" description="Basic and acidic residues" evidence="1">
    <location>
        <begin position="56"/>
        <end position="69"/>
    </location>
</feature>
<feature type="compositionally biased region" description="Low complexity" evidence="1">
    <location>
        <begin position="76"/>
        <end position="99"/>
    </location>
</feature>
<organism evidence="2 3">
    <name type="scientific">Caerostris extrusa</name>
    <name type="common">Bark spider</name>
    <name type="synonym">Caerostris bankana</name>
    <dbReference type="NCBI Taxonomy" id="172846"/>
    <lineage>
        <taxon>Eukaryota</taxon>
        <taxon>Metazoa</taxon>
        <taxon>Ecdysozoa</taxon>
        <taxon>Arthropoda</taxon>
        <taxon>Chelicerata</taxon>
        <taxon>Arachnida</taxon>
        <taxon>Araneae</taxon>
        <taxon>Araneomorphae</taxon>
        <taxon>Entelegynae</taxon>
        <taxon>Araneoidea</taxon>
        <taxon>Araneidae</taxon>
        <taxon>Caerostris</taxon>
    </lineage>
</organism>
<comment type="caution">
    <text evidence="2">The sequence shown here is derived from an EMBL/GenBank/DDBJ whole genome shotgun (WGS) entry which is preliminary data.</text>
</comment>
<dbReference type="EMBL" id="BPLR01013388">
    <property type="protein sequence ID" value="GIY60875.1"/>
    <property type="molecule type" value="Genomic_DNA"/>
</dbReference>